<protein>
    <submittedName>
        <fullName evidence="2">Uncharacterized protein</fullName>
    </submittedName>
</protein>
<keyword evidence="1" id="KW-1133">Transmembrane helix</keyword>
<dbReference type="EMBL" id="JAMZMK010009898">
    <property type="protein sequence ID" value="KAI7733840.1"/>
    <property type="molecule type" value="Genomic_DNA"/>
</dbReference>
<gene>
    <name evidence="2" type="ORF">M8C21_027749</name>
</gene>
<comment type="caution">
    <text evidence="2">The sequence shown here is derived from an EMBL/GenBank/DDBJ whole genome shotgun (WGS) entry which is preliminary data.</text>
</comment>
<keyword evidence="1" id="KW-0812">Transmembrane</keyword>
<keyword evidence="3" id="KW-1185">Reference proteome</keyword>
<dbReference type="Proteomes" id="UP001206925">
    <property type="component" value="Unassembled WGS sequence"/>
</dbReference>
<evidence type="ECO:0000256" key="1">
    <source>
        <dbReference type="SAM" id="Phobius"/>
    </source>
</evidence>
<feature type="transmembrane region" description="Helical" evidence="1">
    <location>
        <begin position="12"/>
        <end position="33"/>
    </location>
</feature>
<evidence type="ECO:0000313" key="2">
    <source>
        <dbReference type="EMBL" id="KAI7733840.1"/>
    </source>
</evidence>
<organism evidence="2 3">
    <name type="scientific">Ambrosia artemisiifolia</name>
    <name type="common">Common ragweed</name>
    <dbReference type="NCBI Taxonomy" id="4212"/>
    <lineage>
        <taxon>Eukaryota</taxon>
        <taxon>Viridiplantae</taxon>
        <taxon>Streptophyta</taxon>
        <taxon>Embryophyta</taxon>
        <taxon>Tracheophyta</taxon>
        <taxon>Spermatophyta</taxon>
        <taxon>Magnoliopsida</taxon>
        <taxon>eudicotyledons</taxon>
        <taxon>Gunneridae</taxon>
        <taxon>Pentapetalae</taxon>
        <taxon>asterids</taxon>
        <taxon>campanulids</taxon>
        <taxon>Asterales</taxon>
        <taxon>Asteraceae</taxon>
        <taxon>Asteroideae</taxon>
        <taxon>Heliantheae alliance</taxon>
        <taxon>Heliantheae</taxon>
        <taxon>Ambrosia</taxon>
    </lineage>
</organism>
<name>A0AAD5G959_AMBAR</name>
<reference evidence="2" key="1">
    <citation type="submission" date="2022-06" db="EMBL/GenBank/DDBJ databases">
        <title>Uncovering the hologenomic basis of an extraordinary plant invasion.</title>
        <authorList>
            <person name="Bieker V.C."/>
            <person name="Martin M.D."/>
            <person name="Gilbert T."/>
            <person name="Hodgins K."/>
            <person name="Battlay P."/>
            <person name="Petersen B."/>
            <person name="Wilson J."/>
        </authorList>
    </citation>
    <scope>NUCLEOTIDE SEQUENCE</scope>
    <source>
        <strain evidence="2">AA19_3_7</strain>
        <tissue evidence="2">Leaf</tissue>
    </source>
</reference>
<proteinExistence type="predicted"/>
<evidence type="ECO:0000313" key="3">
    <source>
        <dbReference type="Proteomes" id="UP001206925"/>
    </source>
</evidence>
<sequence>MALSSSETSKWLTLSITLTLATISASAAVYFWTKRRQDDSNQKLINDLQKSLNESLKKCSAERQGRIRAQQIDTCRRAPTTGRYLIEYEKIARLPPREV</sequence>
<keyword evidence="1" id="KW-0472">Membrane</keyword>
<dbReference type="AlphaFoldDB" id="A0AAD5G959"/>
<accession>A0AAD5G959</accession>